<dbReference type="Proteomes" id="UP001176961">
    <property type="component" value="Unassembled WGS sequence"/>
</dbReference>
<comment type="caution">
    <text evidence="11">The sequence shown here is derived from an EMBL/GenBank/DDBJ whole genome shotgun (WGS) entry which is preliminary data.</text>
</comment>
<dbReference type="PANTHER" id="PTHR19297:SF185">
    <property type="entry name" value="BETA-1,3-GALACTOSYL-O-GLYCOSYL-GLYCOPROTEIN BETA-1,6-N-ACETYLGLUCOSAMINYLTRANSFERASE 3"/>
    <property type="match status" value="1"/>
</dbReference>
<proteinExistence type="inferred from homology"/>
<dbReference type="EMBL" id="CATQJL010000112">
    <property type="protein sequence ID" value="CAJ0595493.1"/>
    <property type="molecule type" value="Genomic_DNA"/>
</dbReference>
<sequence length="296" mass="33985">MWTAGELSVEINSRLKKLNNGSTTPHTLSWKYPKLKTTDVSVEELKYPLAYGAIVYKNFIQVMFMLSAFYRPHNEYCIAVSGSAEKSFKIAMDEVASCFDNVHVLHRPHIEWGSFEIINSTWVCVGVLARSKTNWMYYQQLSGVDVPLKTNLEMVKILKQLNNTVNSEFLAFQTDRLKGKKAEKGLQLLHFLNDTYIPDEAFWATLTGNEKSKLVTASCVFGVDDLANILKQPHLIAHKMYLDFQPAAFFCVLKEIREREKKPKPLNLTLYAELPQVELSSGVPYEKLKHPLWMIW</sequence>
<reference evidence="11" key="1">
    <citation type="submission" date="2023-07" db="EMBL/GenBank/DDBJ databases">
        <authorList>
            <consortium name="CYATHOMIX"/>
        </authorList>
    </citation>
    <scope>NUCLEOTIDE SEQUENCE</scope>
    <source>
        <strain evidence="11">N/A</strain>
    </source>
</reference>
<dbReference type="GO" id="GO:0016020">
    <property type="term" value="C:membrane"/>
    <property type="evidence" value="ECO:0007669"/>
    <property type="project" value="UniProtKB-SubCell"/>
</dbReference>
<keyword evidence="12" id="KW-1185">Reference proteome</keyword>
<evidence type="ECO:0000256" key="7">
    <source>
        <dbReference type="ARBA" id="ARBA00022989"/>
    </source>
</evidence>
<protein>
    <submittedName>
        <fullName evidence="11">Uncharacterized protein</fullName>
    </submittedName>
</protein>
<evidence type="ECO:0000256" key="10">
    <source>
        <dbReference type="ARBA" id="ARBA00038150"/>
    </source>
</evidence>
<dbReference type="GO" id="GO:0008375">
    <property type="term" value="F:acetylglucosaminyltransferase activity"/>
    <property type="evidence" value="ECO:0007669"/>
    <property type="project" value="TreeGrafter"/>
</dbReference>
<name>A0AA36GNV4_CYLNA</name>
<dbReference type="AlphaFoldDB" id="A0AA36GNV4"/>
<evidence type="ECO:0000313" key="12">
    <source>
        <dbReference type="Proteomes" id="UP001176961"/>
    </source>
</evidence>
<comment type="pathway">
    <text evidence="2">Protein modification; protein glycosylation.</text>
</comment>
<evidence type="ECO:0000256" key="9">
    <source>
        <dbReference type="ARBA" id="ARBA00023180"/>
    </source>
</evidence>
<dbReference type="PANTHER" id="PTHR19297">
    <property type="entry name" value="GLYCOSYLTRANSFERASE 14 FAMILY MEMBER"/>
    <property type="match status" value="1"/>
</dbReference>
<keyword evidence="3" id="KW-0328">Glycosyltransferase</keyword>
<evidence type="ECO:0000256" key="5">
    <source>
        <dbReference type="ARBA" id="ARBA00022692"/>
    </source>
</evidence>
<evidence type="ECO:0000256" key="8">
    <source>
        <dbReference type="ARBA" id="ARBA00023136"/>
    </source>
</evidence>
<keyword evidence="5" id="KW-0812">Transmembrane</keyword>
<evidence type="ECO:0000256" key="1">
    <source>
        <dbReference type="ARBA" id="ARBA00004606"/>
    </source>
</evidence>
<gene>
    <name evidence="11" type="ORF">CYNAS_LOCUS7476</name>
</gene>
<evidence type="ECO:0000256" key="4">
    <source>
        <dbReference type="ARBA" id="ARBA00022679"/>
    </source>
</evidence>
<comment type="subcellular location">
    <subcellularLocation>
        <location evidence="1">Membrane</location>
        <topology evidence="1">Single-pass type II membrane protein</topology>
    </subcellularLocation>
</comment>
<organism evidence="11 12">
    <name type="scientific">Cylicocyclus nassatus</name>
    <name type="common">Nematode worm</name>
    <dbReference type="NCBI Taxonomy" id="53992"/>
    <lineage>
        <taxon>Eukaryota</taxon>
        <taxon>Metazoa</taxon>
        <taxon>Ecdysozoa</taxon>
        <taxon>Nematoda</taxon>
        <taxon>Chromadorea</taxon>
        <taxon>Rhabditida</taxon>
        <taxon>Rhabditina</taxon>
        <taxon>Rhabditomorpha</taxon>
        <taxon>Strongyloidea</taxon>
        <taxon>Strongylidae</taxon>
        <taxon>Cylicocyclus</taxon>
    </lineage>
</organism>
<accession>A0AA36GNV4</accession>
<keyword evidence="8" id="KW-0472">Membrane</keyword>
<dbReference type="InterPro" id="IPR003406">
    <property type="entry name" value="Glyco_trans_14"/>
</dbReference>
<keyword evidence="9" id="KW-0325">Glycoprotein</keyword>
<dbReference type="Pfam" id="PF02485">
    <property type="entry name" value="Branch"/>
    <property type="match status" value="1"/>
</dbReference>
<evidence type="ECO:0000313" key="11">
    <source>
        <dbReference type="EMBL" id="CAJ0595493.1"/>
    </source>
</evidence>
<comment type="similarity">
    <text evidence="10">Belongs to the glycosyltransferase 14 family.</text>
</comment>
<evidence type="ECO:0000256" key="2">
    <source>
        <dbReference type="ARBA" id="ARBA00004922"/>
    </source>
</evidence>
<keyword evidence="7" id="KW-1133">Transmembrane helix</keyword>
<evidence type="ECO:0000256" key="3">
    <source>
        <dbReference type="ARBA" id="ARBA00022676"/>
    </source>
</evidence>
<keyword evidence="4" id="KW-0808">Transferase</keyword>
<evidence type="ECO:0000256" key="6">
    <source>
        <dbReference type="ARBA" id="ARBA00022968"/>
    </source>
</evidence>
<keyword evidence="6" id="KW-0735">Signal-anchor</keyword>